<gene>
    <name evidence="1" type="ORF">ACFPEN_26340</name>
</gene>
<dbReference type="RefSeq" id="WP_411951710.1">
    <property type="nucleotide sequence ID" value="NZ_JBHSFS010000013.1"/>
</dbReference>
<keyword evidence="2" id="KW-1185">Reference proteome</keyword>
<sequence>MAAPMSPGGDPFVEAVGEAVQTATMAVRLILMIADAARRAAEKREEGEEKALPSADIAIPAAAGELKSVLAPEIATALMSGADWPQMAQQLMALQRAGVDMADFLPRVSEIAVDVRDAVTANAQKIAREGNEQWAKLLRETMPAGPVREAILSSPAWPDIAATMGRLQERGVDVRQILAAAHAEGVGVDQAVARVTAAGAKPVVQPSQAAVRSYGPLTAGLDIPKNLELSNRERALTQLGVGASENRRYVRLVQEALPGKEQQAALLVSARQWPLIAARMARMEDQGLPVAQHLARLGSDTAWEKGPTAQLGSRLVQAASDALRRPVGAVTGKSAAPPVLSAAAKSVSVSVDPKMAAVKSPAAAHSAVVAHRPLTPGQMPGRRR</sequence>
<accession>A0ABV9BQW8</accession>
<proteinExistence type="predicted"/>
<dbReference type="Proteomes" id="UP001595990">
    <property type="component" value="Unassembled WGS sequence"/>
</dbReference>
<organism evidence="1 2">
    <name type="scientific">Streptomyces ehimensis</name>
    <dbReference type="NCBI Taxonomy" id="68195"/>
    <lineage>
        <taxon>Bacteria</taxon>
        <taxon>Bacillati</taxon>
        <taxon>Actinomycetota</taxon>
        <taxon>Actinomycetes</taxon>
        <taxon>Kitasatosporales</taxon>
        <taxon>Streptomycetaceae</taxon>
        <taxon>Streptomyces</taxon>
    </lineage>
</organism>
<dbReference type="EMBL" id="JBHSFS010000013">
    <property type="protein sequence ID" value="MFC4516438.1"/>
    <property type="molecule type" value="Genomic_DNA"/>
</dbReference>
<comment type="caution">
    <text evidence="1">The sequence shown here is derived from an EMBL/GenBank/DDBJ whole genome shotgun (WGS) entry which is preliminary data.</text>
</comment>
<evidence type="ECO:0000313" key="1">
    <source>
        <dbReference type="EMBL" id="MFC4516438.1"/>
    </source>
</evidence>
<reference evidence="2" key="1">
    <citation type="journal article" date="2019" name="Int. J. Syst. Evol. Microbiol.">
        <title>The Global Catalogue of Microorganisms (GCM) 10K type strain sequencing project: providing services to taxonomists for standard genome sequencing and annotation.</title>
        <authorList>
            <consortium name="The Broad Institute Genomics Platform"/>
            <consortium name="The Broad Institute Genome Sequencing Center for Infectious Disease"/>
            <person name="Wu L."/>
            <person name="Ma J."/>
        </authorList>
    </citation>
    <scope>NUCLEOTIDE SEQUENCE [LARGE SCALE GENOMIC DNA]</scope>
    <source>
        <strain evidence="2">CECT 8064</strain>
    </source>
</reference>
<name>A0ABV9BQW8_9ACTN</name>
<protein>
    <submittedName>
        <fullName evidence="1">Uncharacterized protein</fullName>
    </submittedName>
</protein>
<evidence type="ECO:0000313" key="2">
    <source>
        <dbReference type="Proteomes" id="UP001595990"/>
    </source>
</evidence>